<feature type="domain" description="N-acetyltransferase" evidence="3">
    <location>
        <begin position="14"/>
        <end position="177"/>
    </location>
</feature>
<evidence type="ECO:0000259" key="3">
    <source>
        <dbReference type="PROSITE" id="PS51186"/>
    </source>
</evidence>
<accession>A0A1I3JYQ1</accession>
<organism evidence="4 5">
    <name type="scientific">Kaistella treverensis</name>
    <dbReference type="NCBI Taxonomy" id="631455"/>
    <lineage>
        <taxon>Bacteria</taxon>
        <taxon>Pseudomonadati</taxon>
        <taxon>Bacteroidota</taxon>
        <taxon>Flavobacteriia</taxon>
        <taxon>Flavobacteriales</taxon>
        <taxon>Weeksellaceae</taxon>
        <taxon>Chryseobacterium group</taxon>
        <taxon>Kaistella</taxon>
    </lineage>
</organism>
<evidence type="ECO:0000313" key="4">
    <source>
        <dbReference type="EMBL" id="SFI65343.1"/>
    </source>
</evidence>
<dbReference type="PROSITE" id="PS51186">
    <property type="entry name" value="GNAT"/>
    <property type="match status" value="1"/>
</dbReference>
<dbReference type="EMBL" id="FORQ01000001">
    <property type="protein sequence ID" value="SFI65343.1"/>
    <property type="molecule type" value="Genomic_DNA"/>
</dbReference>
<protein>
    <submittedName>
        <fullName evidence="4">Ribosomal protein S18 acetylase RimI</fullName>
    </submittedName>
</protein>
<sequence length="177" mass="20721">MVLLQTMIQNKKNLKIRPALTNDIPEIWKILQQAIARRREDGSPQWQDGYPNEEIVRKDVAENHGYVFILNEKIAGYAALFFDLEPEYEVLKTWENTPPYAVIHRVAVGSDFLKKGIATEIFRLIEKLVIEKGIESIRVDTIFDNIGMLRVFEKLNYRYRGEVYFRGSARKAFEKKL</sequence>
<proteinExistence type="predicted"/>
<keyword evidence="4" id="KW-0689">Ribosomal protein</keyword>
<dbReference type="SUPFAM" id="SSF55729">
    <property type="entry name" value="Acyl-CoA N-acyltransferases (Nat)"/>
    <property type="match status" value="1"/>
</dbReference>
<evidence type="ECO:0000256" key="2">
    <source>
        <dbReference type="ARBA" id="ARBA00023315"/>
    </source>
</evidence>
<gene>
    <name evidence="4" type="ORF">SAMN05421638_0480</name>
</gene>
<dbReference type="Proteomes" id="UP000242560">
    <property type="component" value="Unassembled WGS sequence"/>
</dbReference>
<dbReference type="Pfam" id="PF00583">
    <property type="entry name" value="Acetyltransf_1"/>
    <property type="match status" value="1"/>
</dbReference>
<reference evidence="5" key="1">
    <citation type="submission" date="2016-10" db="EMBL/GenBank/DDBJ databases">
        <authorList>
            <person name="Varghese N."/>
            <person name="Submissions S."/>
        </authorList>
    </citation>
    <scope>NUCLEOTIDE SEQUENCE [LARGE SCALE GENOMIC DNA]</scope>
    <source>
        <strain evidence="5">DSM 22251</strain>
    </source>
</reference>
<keyword evidence="5" id="KW-1185">Reference proteome</keyword>
<dbReference type="PANTHER" id="PTHR43877:SF2">
    <property type="entry name" value="AMINOALKYLPHOSPHONATE N-ACETYLTRANSFERASE-RELATED"/>
    <property type="match status" value="1"/>
</dbReference>
<dbReference type="GO" id="GO:0005840">
    <property type="term" value="C:ribosome"/>
    <property type="evidence" value="ECO:0007669"/>
    <property type="project" value="UniProtKB-KW"/>
</dbReference>
<keyword evidence="1" id="KW-0808">Transferase</keyword>
<dbReference type="Gene3D" id="3.40.630.30">
    <property type="match status" value="1"/>
</dbReference>
<dbReference type="InterPro" id="IPR000182">
    <property type="entry name" value="GNAT_dom"/>
</dbReference>
<dbReference type="CDD" id="cd04301">
    <property type="entry name" value="NAT_SF"/>
    <property type="match status" value="1"/>
</dbReference>
<dbReference type="InterPro" id="IPR050832">
    <property type="entry name" value="Bact_Acetyltransf"/>
</dbReference>
<name>A0A1I3JYQ1_9FLAO</name>
<dbReference type="AlphaFoldDB" id="A0A1I3JYQ1"/>
<dbReference type="PANTHER" id="PTHR43877">
    <property type="entry name" value="AMINOALKYLPHOSPHONATE N-ACETYLTRANSFERASE-RELATED-RELATED"/>
    <property type="match status" value="1"/>
</dbReference>
<keyword evidence="4" id="KW-0687">Ribonucleoprotein</keyword>
<keyword evidence="2" id="KW-0012">Acyltransferase</keyword>
<evidence type="ECO:0000256" key="1">
    <source>
        <dbReference type="ARBA" id="ARBA00022679"/>
    </source>
</evidence>
<dbReference type="InterPro" id="IPR016181">
    <property type="entry name" value="Acyl_CoA_acyltransferase"/>
</dbReference>
<evidence type="ECO:0000313" key="5">
    <source>
        <dbReference type="Proteomes" id="UP000242560"/>
    </source>
</evidence>
<dbReference type="GO" id="GO:0016747">
    <property type="term" value="F:acyltransferase activity, transferring groups other than amino-acyl groups"/>
    <property type="evidence" value="ECO:0007669"/>
    <property type="project" value="InterPro"/>
</dbReference>